<name>A0A5B7FGJ9_PORTR</name>
<sequence length="104" mass="11643">MFPYSSINYKAKIQHNTDLTVSFLVALGEKLEHDEKKCHRGGSLLVGIGPEPVLPYPGLQQEHAPWIAASALHRPIYNIAFLHILRLDEDLQQDNNEERGSIAG</sequence>
<keyword evidence="2" id="KW-1185">Reference proteome</keyword>
<dbReference type="Proteomes" id="UP000324222">
    <property type="component" value="Unassembled WGS sequence"/>
</dbReference>
<organism evidence="1 2">
    <name type="scientific">Portunus trituberculatus</name>
    <name type="common">Swimming crab</name>
    <name type="synonym">Neptunus trituberculatus</name>
    <dbReference type="NCBI Taxonomy" id="210409"/>
    <lineage>
        <taxon>Eukaryota</taxon>
        <taxon>Metazoa</taxon>
        <taxon>Ecdysozoa</taxon>
        <taxon>Arthropoda</taxon>
        <taxon>Crustacea</taxon>
        <taxon>Multicrustacea</taxon>
        <taxon>Malacostraca</taxon>
        <taxon>Eumalacostraca</taxon>
        <taxon>Eucarida</taxon>
        <taxon>Decapoda</taxon>
        <taxon>Pleocyemata</taxon>
        <taxon>Brachyura</taxon>
        <taxon>Eubrachyura</taxon>
        <taxon>Portunoidea</taxon>
        <taxon>Portunidae</taxon>
        <taxon>Portuninae</taxon>
        <taxon>Portunus</taxon>
    </lineage>
</organism>
<evidence type="ECO:0000313" key="1">
    <source>
        <dbReference type="EMBL" id="MPC46411.1"/>
    </source>
</evidence>
<evidence type="ECO:0000313" key="2">
    <source>
        <dbReference type="Proteomes" id="UP000324222"/>
    </source>
</evidence>
<proteinExistence type="predicted"/>
<gene>
    <name evidence="1" type="ORF">E2C01_040131</name>
</gene>
<dbReference type="AlphaFoldDB" id="A0A5B7FGJ9"/>
<dbReference type="EMBL" id="VSRR010007197">
    <property type="protein sequence ID" value="MPC46411.1"/>
    <property type="molecule type" value="Genomic_DNA"/>
</dbReference>
<protein>
    <submittedName>
        <fullName evidence="1">Uncharacterized protein</fullName>
    </submittedName>
</protein>
<comment type="caution">
    <text evidence="1">The sequence shown here is derived from an EMBL/GenBank/DDBJ whole genome shotgun (WGS) entry which is preliminary data.</text>
</comment>
<accession>A0A5B7FGJ9</accession>
<reference evidence="1 2" key="1">
    <citation type="submission" date="2019-05" db="EMBL/GenBank/DDBJ databases">
        <title>Another draft genome of Portunus trituberculatus and its Hox gene families provides insights of decapod evolution.</title>
        <authorList>
            <person name="Jeong J.-H."/>
            <person name="Song I."/>
            <person name="Kim S."/>
            <person name="Choi T."/>
            <person name="Kim D."/>
            <person name="Ryu S."/>
            <person name="Kim W."/>
        </authorList>
    </citation>
    <scope>NUCLEOTIDE SEQUENCE [LARGE SCALE GENOMIC DNA]</scope>
    <source>
        <tissue evidence="1">Muscle</tissue>
    </source>
</reference>